<evidence type="ECO:0000259" key="6">
    <source>
        <dbReference type="PROSITE" id="PS50862"/>
    </source>
</evidence>
<dbReference type="SUPFAM" id="SSF55681">
    <property type="entry name" value="Class II aaRS and biotin synthetases"/>
    <property type="match status" value="1"/>
</dbReference>
<dbReference type="EC" id="6.1.1.22" evidence="7"/>
<evidence type="ECO:0000256" key="5">
    <source>
        <dbReference type="ARBA" id="ARBA00023146"/>
    </source>
</evidence>
<dbReference type="GO" id="GO:0006421">
    <property type="term" value="P:asparaginyl-tRNA aminoacylation"/>
    <property type="evidence" value="ECO:0007669"/>
    <property type="project" value="TreeGrafter"/>
</dbReference>
<evidence type="ECO:0000256" key="2">
    <source>
        <dbReference type="ARBA" id="ARBA00022741"/>
    </source>
</evidence>
<keyword evidence="2" id="KW-0547">Nucleotide-binding</keyword>
<accession>A0A841BA04</accession>
<evidence type="ECO:0000256" key="4">
    <source>
        <dbReference type="ARBA" id="ARBA00022917"/>
    </source>
</evidence>
<evidence type="ECO:0000256" key="1">
    <source>
        <dbReference type="ARBA" id="ARBA00022598"/>
    </source>
</evidence>
<keyword evidence="3" id="KW-0067">ATP-binding</keyword>
<comment type="caution">
    <text evidence="7">The sequence shown here is derived from an EMBL/GenBank/DDBJ whole genome shotgun (WGS) entry which is preliminary data.</text>
</comment>
<keyword evidence="4" id="KW-0648">Protein biosynthesis</keyword>
<feature type="domain" description="Aminoacyl-transfer RNA synthetases class-II family profile" evidence="6">
    <location>
        <begin position="112"/>
        <end position="334"/>
    </location>
</feature>
<organism evidence="7 8">
    <name type="scientific">Amycolatopsis umgeniensis</name>
    <dbReference type="NCBI Taxonomy" id="336628"/>
    <lineage>
        <taxon>Bacteria</taxon>
        <taxon>Bacillati</taxon>
        <taxon>Actinomycetota</taxon>
        <taxon>Actinomycetes</taxon>
        <taxon>Pseudonocardiales</taxon>
        <taxon>Pseudonocardiaceae</taxon>
        <taxon>Amycolatopsis</taxon>
    </lineage>
</organism>
<proteinExistence type="predicted"/>
<dbReference type="RefSeq" id="WP_221471259.1">
    <property type="nucleotide sequence ID" value="NZ_JACHMX010000001.1"/>
</dbReference>
<evidence type="ECO:0000313" key="8">
    <source>
        <dbReference type="Proteomes" id="UP000580861"/>
    </source>
</evidence>
<keyword evidence="1 7" id="KW-0436">Ligase</keyword>
<dbReference type="PANTHER" id="PTHR22594:SF34">
    <property type="entry name" value="ASPARAGINE--TRNA LIGASE, MITOCHONDRIAL-RELATED"/>
    <property type="match status" value="1"/>
</dbReference>
<protein>
    <submittedName>
        <fullName evidence="7">Asparaginyl-tRNA synthetase</fullName>
        <ecNumber evidence="7">6.1.1.22</ecNumber>
    </submittedName>
</protein>
<dbReference type="EMBL" id="JACHMX010000001">
    <property type="protein sequence ID" value="MBB5855713.1"/>
    <property type="molecule type" value="Genomic_DNA"/>
</dbReference>
<name>A0A841BA04_9PSEU</name>
<evidence type="ECO:0000256" key="3">
    <source>
        <dbReference type="ARBA" id="ARBA00022840"/>
    </source>
</evidence>
<reference evidence="7 8" key="1">
    <citation type="submission" date="2020-08" db="EMBL/GenBank/DDBJ databases">
        <title>Sequencing the genomes of 1000 actinobacteria strains.</title>
        <authorList>
            <person name="Klenk H.-P."/>
        </authorList>
    </citation>
    <scope>NUCLEOTIDE SEQUENCE [LARGE SCALE GENOMIC DNA]</scope>
    <source>
        <strain evidence="7 8">DSM 45272</strain>
    </source>
</reference>
<gene>
    <name evidence="7" type="ORF">HDA45_005800</name>
</gene>
<dbReference type="PROSITE" id="PS50862">
    <property type="entry name" value="AA_TRNA_LIGASE_II"/>
    <property type="match status" value="1"/>
</dbReference>
<keyword evidence="8" id="KW-1185">Reference proteome</keyword>
<dbReference type="InterPro" id="IPR045864">
    <property type="entry name" value="aa-tRNA-synth_II/BPL/LPL"/>
</dbReference>
<dbReference type="Gene3D" id="3.30.930.10">
    <property type="entry name" value="Bira Bifunctional Protein, Domain 2"/>
    <property type="match status" value="1"/>
</dbReference>
<keyword evidence="5 7" id="KW-0030">Aminoacyl-tRNA synthetase</keyword>
<dbReference type="PANTHER" id="PTHR22594">
    <property type="entry name" value="ASPARTYL/LYSYL-TRNA SYNTHETASE"/>
    <property type="match status" value="1"/>
</dbReference>
<dbReference type="GO" id="GO:0005524">
    <property type="term" value="F:ATP binding"/>
    <property type="evidence" value="ECO:0007669"/>
    <property type="project" value="UniProtKB-KW"/>
</dbReference>
<dbReference type="InterPro" id="IPR006195">
    <property type="entry name" value="aa-tRNA-synth_II"/>
</dbReference>
<dbReference type="Proteomes" id="UP000580861">
    <property type="component" value="Unassembled WGS sequence"/>
</dbReference>
<dbReference type="InterPro" id="IPR004364">
    <property type="entry name" value="Aa-tRNA-synt_II"/>
</dbReference>
<dbReference type="Pfam" id="PF00152">
    <property type="entry name" value="tRNA-synt_2"/>
    <property type="match status" value="1"/>
</dbReference>
<dbReference type="GO" id="GO:0004816">
    <property type="term" value="F:asparagine-tRNA ligase activity"/>
    <property type="evidence" value="ECO:0007669"/>
    <property type="project" value="UniProtKB-EC"/>
</dbReference>
<evidence type="ECO:0000313" key="7">
    <source>
        <dbReference type="EMBL" id="MBB5855713.1"/>
    </source>
</evidence>
<sequence>MSVQTITDPGTLRPPHSWRDPAGHYLSVLTEPWYRHVFELTDLFHVATVDFWRSRGGRVAYLPMTTGSISSPMGRGSDSSPVRIRLEGVDTYLADSMQFLLEFSCRLSDGPVYYVMPSFRGEAADDTHLCQFFHSEAELVGGLDEVTATVDDYVRHLATAFLEQAPDLVAHLAGTAEHLREPFAAKAFNRIPFDEAVSLLGADPAFVKTDVPGARSLTRAGERRLMDLRGPFTWVTHMDHLSTPFYQAFAGPDKDKAQNGDLLFGIGETVGCGERHATVDEVTEALALHEVDRSDYEWYVKMREISPLRTAGFGMGVERFMLWLLAHDDIRDLPLLLRFNGQQIDP</sequence>
<dbReference type="AlphaFoldDB" id="A0A841BA04"/>